<dbReference type="GO" id="GO:0005886">
    <property type="term" value="C:plasma membrane"/>
    <property type="evidence" value="ECO:0007669"/>
    <property type="project" value="TreeGrafter"/>
</dbReference>
<evidence type="ECO:0000259" key="7">
    <source>
        <dbReference type="PROSITE" id="PS50009"/>
    </source>
</evidence>
<dbReference type="PROSITE" id="PS50212">
    <property type="entry name" value="RASGEF_NTER"/>
    <property type="match status" value="1"/>
</dbReference>
<dbReference type="FunCoup" id="G3AHE8">
    <property type="interactions" value="20"/>
</dbReference>
<dbReference type="GO" id="GO:0007265">
    <property type="term" value="P:Ras protein signal transduction"/>
    <property type="evidence" value="ECO:0007669"/>
    <property type="project" value="TreeGrafter"/>
</dbReference>
<dbReference type="InterPro" id="IPR036028">
    <property type="entry name" value="SH3-like_dom_sf"/>
</dbReference>
<dbReference type="SMART" id="SM00147">
    <property type="entry name" value="RasGEF"/>
    <property type="match status" value="1"/>
</dbReference>
<dbReference type="Gene3D" id="1.20.870.10">
    <property type="entry name" value="Son of sevenless (SoS) protein Chain: S domain 1"/>
    <property type="match status" value="1"/>
</dbReference>
<keyword evidence="10" id="KW-1185">Reference proteome</keyword>
<evidence type="ECO:0000313" key="9">
    <source>
        <dbReference type="EMBL" id="EGW34112.1"/>
    </source>
</evidence>
<dbReference type="SUPFAM" id="SSF50044">
    <property type="entry name" value="SH3-domain"/>
    <property type="match status" value="1"/>
</dbReference>
<dbReference type="EMBL" id="GL996500">
    <property type="protein sequence ID" value="EGW34112.1"/>
    <property type="molecule type" value="Genomic_DNA"/>
</dbReference>
<keyword evidence="1 4" id="KW-0728">SH3 domain</keyword>
<dbReference type="SMART" id="SM00229">
    <property type="entry name" value="RasGEFN"/>
    <property type="match status" value="1"/>
</dbReference>
<dbReference type="GO" id="GO:0005085">
    <property type="term" value="F:guanyl-nucleotide exchange factor activity"/>
    <property type="evidence" value="ECO:0007669"/>
    <property type="project" value="UniProtKB-KW"/>
</dbReference>
<dbReference type="RefSeq" id="XP_007373696.1">
    <property type="nucleotide sequence ID" value="XM_007373634.1"/>
</dbReference>
<dbReference type="InterPro" id="IPR000651">
    <property type="entry name" value="Ras-like_Gua-exchang_fac_N"/>
</dbReference>
<dbReference type="Proteomes" id="UP000000709">
    <property type="component" value="Unassembled WGS sequence"/>
</dbReference>
<dbReference type="CDD" id="cd06224">
    <property type="entry name" value="REM"/>
    <property type="match status" value="1"/>
</dbReference>
<evidence type="ECO:0000256" key="1">
    <source>
        <dbReference type="ARBA" id="ARBA00022443"/>
    </source>
</evidence>
<feature type="domain" description="Ras-GEF" evidence="7">
    <location>
        <begin position="1068"/>
        <end position="1311"/>
    </location>
</feature>
<dbReference type="InterPro" id="IPR008937">
    <property type="entry name" value="Ras-like_GEF"/>
</dbReference>
<feature type="compositionally biased region" description="Low complexity" evidence="5">
    <location>
        <begin position="147"/>
        <end position="173"/>
    </location>
</feature>
<gene>
    <name evidence="9" type="ORF">SPAPADRAFT_135010</name>
</gene>
<evidence type="ECO:0000256" key="2">
    <source>
        <dbReference type="ARBA" id="ARBA00022658"/>
    </source>
</evidence>
<evidence type="ECO:0000256" key="4">
    <source>
        <dbReference type="PROSITE-ProRule" id="PRU00192"/>
    </source>
</evidence>
<proteinExistence type="predicted"/>
<dbReference type="OMA" id="LYFRNFN"/>
<feature type="domain" description="SH3" evidence="6">
    <location>
        <begin position="294"/>
        <end position="362"/>
    </location>
</feature>
<dbReference type="Pfam" id="PF00617">
    <property type="entry name" value="RasGEF"/>
    <property type="match status" value="1"/>
</dbReference>
<evidence type="ECO:0000256" key="3">
    <source>
        <dbReference type="PROSITE-ProRule" id="PRU00168"/>
    </source>
</evidence>
<dbReference type="STRING" id="619300.G3AHE8"/>
<dbReference type="GeneID" id="18869861"/>
<dbReference type="Pfam" id="PF00618">
    <property type="entry name" value="RasGEF_N"/>
    <property type="match status" value="1"/>
</dbReference>
<accession>G3AHE8</accession>
<evidence type="ECO:0008006" key="11">
    <source>
        <dbReference type="Google" id="ProtNLM"/>
    </source>
</evidence>
<keyword evidence="2 3" id="KW-0344">Guanine-nucleotide releasing factor</keyword>
<feature type="region of interest" description="Disordered" evidence="5">
    <location>
        <begin position="139"/>
        <end position="175"/>
    </location>
</feature>
<evidence type="ECO:0000313" key="10">
    <source>
        <dbReference type="Proteomes" id="UP000000709"/>
    </source>
</evidence>
<feature type="region of interest" description="Disordered" evidence="5">
    <location>
        <begin position="32"/>
        <end position="56"/>
    </location>
</feature>
<organism evidence="10">
    <name type="scientific">Spathaspora passalidarum (strain NRRL Y-27907 / 11-Y1)</name>
    <dbReference type="NCBI Taxonomy" id="619300"/>
    <lineage>
        <taxon>Eukaryota</taxon>
        <taxon>Fungi</taxon>
        <taxon>Dikarya</taxon>
        <taxon>Ascomycota</taxon>
        <taxon>Saccharomycotina</taxon>
        <taxon>Pichiomycetes</taxon>
        <taxon>Debaryomycetaceae</taxon>
        <taxon>Spathaspora</taxon>
    </lineage>
</organism>
<evidence type="ECO:0000259" key="6">
    <source>
        <dbReference type="PROSITE" id="PS50002"/>
    </source>
</evidence>
<dbReference type="eggNOG" id="KOG3417">
    <property type="taxonomic scope" value="Eukaryota"/>
</dbReference>
<dbReference type="InterPro" id="IPR036964">
    <property type="entry name" value="RASGEF_cat_dom_sf"/>
</dbReference>
<dbReference type="KEGG" id="spaa:SPAPADRAFT_135010"/>
<dbReference type="OrthoDB" id="546434at2759"/>
<dbReference type="InParanoid" id="G3AHE8"/>
<protein>
    <recommendedName>
        <fullName evidence="11">Bud site selection protein 5</fullName>
    </recommendedName>
</protein>
<dbReference type="Gene3D" id="2.30.30.40">
    <property type="entry name" value="SH3 Domains"/>
    <property type="match status" value="1"/>
</dbReference>
<dbReference type="SMART" id="SM00326">
    <property type="entry name" value="SH3"/>
    <property type="match status" value="1"/>
</dbReference>
<dbReference type="PROSITE" id="PS50009">
    <property type="entry name" value="RASGEF_CAT"/>
    <property type="match status" value="1"/>
</dbReference>
<evidence type="ECO:0000256" key="5">
    <source>
        <dbReference type="SAM" id="MobiDB-lite"/>
    </source>
</evidence>
<dbReference type="InterPro" id="IPR023578">
    <property type="entry name" value="Ras_GEF_dom_sf"/>
</dbReference>
<name>G3AHE8_SPAPN</name>
<dbReference type="InterPro" id="IPR001895">
    <property type="entry name" value="RASGEF_cat_dom"/>
</dbReference>
<dbReference type="PANTHER" id="PTHR23113:SF354">
    <property type="entry name" value="BUD SITE SELECTION PROTEIN 5"/>
    <property type="match status" value="1"/>
</dbReference>
<sequence length="1349" mass="152008">MLEPKAQLYENNRFTGSTPSFTSINASILRNSPPHSLSEDATPKLVSNSNNDPIDDKTPLIGADGFIVETQKQNLLPQQELSNKFKRLSMKLQNKTTTGDSHQFMNNFQQNIEKANNLNAGTNEPTRESAYYKKIHETFQDDEEPDAPSSCASSINSSSSKVPSSDSSSFDFNTSKDDSFALSGNRIKADKTNNEEIPIRKDLLSQVVTDTRFKDLSEEEKIKLFIATKGKLNNNNSNTGLNIVYDDNNASHLSSDGESVASETSVNGTNAAKVAKTAYEAATMAVAEQEEEDLSSLFIRALHPFDSSSLQSEADASICLSFNKNDLAFVHTIDESGWGEVTLIDSLQRGWIPMNYFAIAIADDEDDYDSDDETKIPNSHYLKPLFHSCGKFLLNPLSYKTRNNKYTFSIKVVNSIRDGVRLLLQETDCLSRSNELVTKRPVVRKSRKTLLADWYNLMVKANEFKNTSSFNKIEVLTLMVYQVARKAVSFLEIWSVESAKVGQAKQHAKPKATHDGFISYSLLPSPPLAKQRITEINGILFSYLGLILGRLDLIEHNQVGCDILETITHQIILLLRELLYISKVGSDFTSEKPQDLDASLDCLLSLVSELVTTVKALVSKTFNESAKEKVDSFGSPQFNGTRDYHYTKEGGNLIVIASKMVKAISMTVTSIRKLLDVTGDFKLKGGGERTYPDYGKMRIEPEEFVRKCSLGIAKNLNQPDNFKNFSVTKPYKSNRYSLVRSGKSGDLGFTESGANLMQNILTNDTTSPFSISTPEFQQFASSESNGASDIKNELLVDSSGNLLGASFKGLIYTLTNEEAPPDYFFVSTFFICFRSFANGIDLIEELISRFQMEILDNSIAMKKRRRLIVKMFQIWMESYWNHDADYSLLTTLINFFNEGVCIILPLDGLRLLEIAAKLSSHPLIENKKRYHRVNNQLVNRSITINKKKFDRPPSIMSDEESVYSMVDGYELSKINTNSSTSNSITALPLPLGIGNQKSNAGSLLTKSQLHTIENLNAAFRSILGDSWCESSDKKYKPIELTTLISNWFKICDQTWVLSNYRPNLLDFNGLEIAKQLTLIESQIFCAIKPEELLNQNYTAKRAHLKMAPNVRTSLLFTNCLSSYVLESTLQPRISDKLRVNIVKTWLKVAISCLYLRNFNSLAAIITALQSHLITRLDGLWQDLSEKYTELYEYLSSIIHPDKNYAVYRSKLRKFLVANDYNIPIVPYFSLFLQDLTFVTDGNPNYRKANTFLNQKLINIDKYLKTSRIIADIETLQISYLDTEEHHPKRYSFLSLSKTNTGGSDGYFISPVPALQELILLELWKIIQLNNSEEDRAWKLSCDIQPRDVS</sequence>
<dbReference type="InterPro" id="IPR001452">
    <property type="entry name" value="SH3_domain"/>
</dbReference>
<dbReference type="Gene3D" id="1.10.840.10">
    <property type="entry name" value="Ras guanine-nucleotide exchange factors catalytic domain"/>
    <property type="match status" value="1"/>
</dbReference>
<feature type="domain" description="N-terminal Ras-GEF" evidence="8">
    <location>
        <begin position="798"/>
        <end position="919"/>
    </location>
</feature>
<dbReference type="SUPFAM" id="SSF48366">
    <property type="entry name" value="Ras GEF"/>
    <property type="match status" value="1"/>
</dbReference>
<dbReference type="PROSITE" id="PS50002">
    <property type="entry name" value="SH3"/>
    <property type="match status" value="1"/>
</dbReference>
<evidence type="ECO:0000259" key="8">
    <source>
        <dbReference type="PROSITE" id="PS50212"/>
    </source>
</evidence>
<dbReference type="HOGENOM" id="CLU_003150_0_0_1"/>
<reference evidence="9 10" key="1">
    <citation type="journal article" date="2011" name="Proc. Natl. Acad. Sci. U.S.A.">
        <title>Comparative genomics of xylose-fermenting fungi for enhanced biofuel production.</title>
        <authorList>
            <person name="Wohlbach D.J."/>
            <person name="Kuo A."/>
            <person name="Sato T.K."/>
            <person name="Potts K.M."/>
            <person name="Salamov A.A."/>
            <person name="LaButti K.M."/>
            <person name="Sun H."/>
            <person name="Clum A."/>
            <person name="Pangilinan J.L."/>
            <person name="Lindquist E.A."/>
            <person name="Lucas S."/>
            <person name="Lapidus A."/>
            <person name="Jin M."/>
            <person name="Gunawan C."/>
            <person name="Balan V."/>
            <person name="Dale B.E."/>
            <person name="Jeffries T.W."/>
            <person name="Zinkel R."/>
            <person name="Barry K.W."/>
            <person name="Grigoriev I.V."/>
            <person name="Gasch A.P."/>
        </authorList>
    </citation>
    <scope>NUCLEOTIDE SEQUENCE [LARGE SCALE GENOMIC DNA]</scope>
    <source>
        <strain evidence="10">NRRL Y-27907 / 11-Y1</strain>
    </source>
</reference>
<dbReference type="PANTHER" id="PTHR23113">
    <property type="entry name" value="GUANINE NUCLEOTIDE EXCHANGE FACTOR"/>
    <property type="match status" value="1"/>
</dbReference>